<evidence type="ECO:0000256" key="1">
    <source>
        <dbReference type="SAM" id="MobiDB-lite"/>
    </source>
</evidence>
<feature type="region of interest" description="Disordered" evidence="1">
    <location>
        <begin position="60"/>
        <end position="102"/>
    </location>
</feature>
<comment type="caution">
    <text evidence="2">The sequence shown here is derived from an EMBL/GenBank/DDBJ whole genome shotgun (WGS) entry which is preliminary data.</text>
</comment>
<gene>
    <name evidence="2" type="ORF">BDP27DRAFT_1318325</name>
</gene>
<keyword evidence="3" id="KW-1185">Reference proteome</keyword>
<dbReference type="OrthoDB" id="2588098at2759"/>
<dbReference type="AlphaFoldDB" id="A0A9P5Q2J7"/>
<accession>A0A9P5Q2J7</accession>
<dbReference type="Proteomes" id="UP000772434">
    <property type="component" value="Unassembled WGS sequence"/>
</dbReference>
<organism evidence="2 3">
    <name type="scientific">Rhodocollybia butyracea</name>
    <dbReference type="NCBI Taxonomy" id="206335"/>
    <lineage>
        <taxon>Eukaryota</taxon>
        <taxon>Fungi</taxon>
        <taxon>Dikarya</taxon>
        <taxon>Basidiomycota</taxon>
        <taxon>Agaricomycotina</taxon>
        <taxon>Agaricomycetes</taxon>
        <taxon>Agaricomycetidae</taxon>
        <taxon>Agaricales</taxon>
        <taxon>Marasmiineae</taxon>
        <taxon>Omphalotaceae</taxon>
        <taxon>Rhodocollybia</taxon>
    </lineage>
</organism>
<name>A0A9P5Q2J7_9AGAR</name>
<protein>
    <submittedName>
        <fullName evidence="2">Uncharacterized protein</fullName>
    </submittedName>
</protein>
<sequence>MCFSLTCVKMWEVTEDVRFLYLRIGLQRKSWSGDRIILLGSSAEDLPQGLLTEEDREKLKEMAEIQESSDEESLDHHEGSDESSDEGSDESSNEGSDHSSDNDMSLLIRALRLMESPCLTHEYRLRYRVYDAIPEAIQWFSLQLSHFTCKSSRKEDRWMLRNLTKKELVIKSKGRTSRGLMQALFLLSCWSNDYSFMRCDGADAVRGSWAGDRADVTLYSLHELQHKDDPVLAFLGRVAENNGLYFFDNVLPFW</sequence>
<dbReference type="EMBL" id="JADNRY010000016">
    <property type="protein sequence ID" value="KAF9073886.1"/>
    <property type="molecule type" value="Genomic_DNA"/>
</dbReference>
<evidence type="ECO:0000313" key="2">
    <source>
        <dbReference type="EMBL" id="KAF9073886.1"/>
    </source>
</evidence>
<feature type="compositionally biased region" description="Acidic residues" evidence="1">
    <location>
        <begin position="81"/>
        <end position="92"/>
    </location>
</feature>
<evidence type="ECO:0000313" key="3">
    <source>
        <dbReference type="Proteomes" id="UP000772434"/>
    </source>
</evidence>
<proteinExistence type="predicted"/>
<reference evidence="2" key="1">
    <citation type="submission" date="2020-11" db="EMBL/GenBank/DDBJ databases">
        <authorList>
            <consortium name="DOE Joint Genome Institute"/>
            <person name="Ahrendt S."/>
            <person name="Riley R."/>
            <person name="Andreopoulos W."/>
            <person name="Labutti K."/>
            <person name="Pangilinan J."/>
            <person name="Ruiz-Duenas F.J."/>
            <person name="Barrasa J.M."/>
            <person name="Sanchez-Garcia M."/>
            <person name="Camarero S."/>
            <person name="Miyauchi S."/>
            <person name="Serrano A."/>
            <person name="Linde D."/>
            <person name="Babiker R."/>
            <person name="Drula E."/>
            <person name="Ayuso-Fernandez I."/>
            <person name="Pacheco R."/>
            <person name="Padilla G."/>
            <person name="Ferreira P."/>
            <person name="Barriuso J."/>
            <person name="Kellner H."/>
            <person name="Castanera R."/>
            <person name="Alfaro M."/>
            <person name="Ramirez L."/>
            <person name="Pisabarro A.G."/>
            <person name="Kuo A."/>
            <person name="Tritt A."/>
            <person name="Lipzen A."/>
            <person name="He G."/>
            <person name="Yan M."/>
            <person name="Ng V."/>
            <person name="Cullen D."/>
            <person name="Martin F."/>
            <person name="Rosso M.-N."/>
            <person name="Henrissat B."/>
            <person name="Hibbett D."/>
            <person name="Martinez A.T."/>
            <person name="Grigoriev I.V."/>
        </authorList>
    </citation>
    <scope>NUCLEOTIDE SEQUENCE</scope>
    <source>
        <strain evidence="2">AH 40177</strain>
    </source>
</reference>